<reference evidence="2" key="1">
    <citation type="journal article" date="2021" name="Science">
        <title>Hunting the eagle killer: A cyanobacterial neurotoxin causes vacuolar myelinopathy.</title>
        <authorList>
            <person name="Breinlinger S."/>
            <person name="Phillips T.J."/>
            <person name="Haram B.N."/>
            <person name="Mares J."/>
            <person name="Martinez Yerena J.A."/>
            <person name="Hrouzek P."/>
            <person name="Sobotka R."/>
            <person name="Henderson W.M."/>
            <person name="Schmieder P."/>
            <person name="Williams S.M."/>
            <person name="Lauderdale J.D."/>
            <person name="Wilde H.D."/>
            <person name="Gerrin W."/>
            <person name="Kust A."/>
            <person name="Washington J.W."/>
            <person name="Wagner C."/>
            <person name="Geier B."/>
            <person name="Liebeke M."/>
            <person name="Enke H."/>
            <person name="Niedermeyer T.H.J."/>
            <person name="Wilde S.B."/>
        </authorList>
    </citation>
    <scope>NUCLEOTIDE SEQUENCE [LARGE SCALE GENOMIC DNA]</scope>
    <source>
        <strain evidence="2">Thurmond2011</strain>
    </source>
</reference>
<name>A0AAP5IGN5_9CYAN</name>
<dbReference type="InterPro" id="IPR021799">
    <property type="entry name" value="PIN-like_prokaryotic"/>
</dbReference>
<evidence type="ECO:0000313" key="1">
    <source>
        <dbReference type="EMBL" id="MDR9899997.1"/>
    </source>
</evidence>
<dbReference type="RefSeq" id="WP_208340839.1">
    <property type="nucleotide sequence ID" value="NZ_CAWQFN010000747.1"/>
</dbReference>
<keyword evidence="2" id="KW-1185">Reference proteome</keyword>
<comment type="caution">
    <text evidence="1">The sequence shown here is derived from an EMBL/GenBank/DDBJ whole genome shotgun (WGS) entry which is preliminary data.</text>
</comment>
<protein>
    <submittedName>
        <fullName evidence="1">DUF3368 domain-containing protein</fullName>
    </submittedName>
</protein>
<organism evidence="1 2">
    <name type="scientific">Aetokthonos hydrillicola Thurmond2011</name>
    <dbReference type="NCBI Taxonomy" id="2712845"/>
    <lineage>
        <taxon>Bacteria</taxon>
        <taxon>Bacillati</taxon>
        <taxon>Cyanobacteriota</taxon>
        <taxon>Cyanophyceae</taxon>
        <taxon>Nostocales</taxon>
        <taxon>Hapalosiphonaceae</taxon>
        <taxon>Aetokthonos</taxon>
    </lineage>
</organism>
<dbReference type="Pfam" id="PF11848">
    <property type="entry name" value="DUF3368"/>
    <property type="match status" value="1"/>
</dbReference>
<gene>
    <name evidence="1" type="ORF">G7B40_036405</name>
</gene>
<dbReference type="EMBL" id="JAALHA020000029">
    <property type="protein sequence ID" value="MDR9899997.1"/>
    <property type="molecule type" value="Genomic_DNA"/>
</dbReference>
<dbReference type="Proteomes" id="UP000667802">
    <property type="component" value="Unassembled WGS sequence"/>
</dbReference>
<evidence type="ECO:0000313" key="2">
    <source>
        <dbReference type="Proteomes" id="UP000667802"/>
    </source>
</evidence>
<dbReference type="PANTHER" id="PTHR39550:SF1">
    <property type="entry name" value="SLL0658 PROTEIN"/>
    <property type="match status" value="1"/>
</dbReference>
<sequence>MKVVVNATPLIALSLINQLELLNKLFDEVFVPLAVYQEVVIQGSGQPGSAELASVQWIQVQAPRTSPTIEPLLLGLDKGELQVLLLAKEIQADWVIIDERLGRRIARTMKLPVKGTVGIMLAACQAGLISKTRAIEAVHQLSKQGIHISSQVMAWFESELRKN</sequence>
<dbReference type="AlphaFoldDB" id="A0AAP5IGN5"/>
<proteinExistence type="predicted"/>
<dbReference type="PANTHER" id="PTHR39550">
    <property type="entry name" value="SLL0658 PROTEIN"/>
    <property type="match status" value="1"/>
</dbReference>
<accession>A0AAP5IGN5</accession>